<protein>
    <submittedName>
        <fullName evidence="2">Uncharacterized protein</fullName>
    </submittedName>
</protein>
<gene>
    <name evidence="2" type="ORF">TPSB3V08_LOCUS5652</name>
</gene>
<proteinExistence type="predicted"/>
<evidence type="ECO:0000256" key="1">
    <source>
        <dbReference type="SAM" id="MobiDB-lite"/>
    </source>
</evidence>
<dbReference type="PANTHER" id="PTHR37984">
    <property type="entry name" value="PROTEIN CBG26694"/>
    <property type="match status" value="1"/>
</dbReference>
<dbReference type="Gene3D" id="3.20.20.140">
    <property type="entry name" value="Metal-dependent hydrolases"/>
    <property type="match status" value="1"/>
</dbReference>
<dbReference type="PANTHER" id="PTHR37984:SF9">
    <property type="entry name" value="INTEGRASE CATALYTIC DOMAIN-CONTAINING PROTEIN"/>
    <property type="match status" value="1"/>
</dbReference>
<organism evidence="2">
    <name type="scientific">Timema poppense</name>
    <name type="common">Walking stick</name>
    <dbReference type="NCBI Taxonomy" id="170557"/>
    <lineage>
        <taxon>Eukaryota</taxon>
        <taxon>Metazoa</taxon>
        <taxon>Ecdysozoa</taxon>
        <taxon>Arthropoda</taxon>
        <taxon>Hexapoda</taxon>
        <taxon>Insecta</taxon>
        <taxon>Pterygota</taxon>
        <taxon>Neoptera</taxon>
        <taxon>Polyneoptera</taxon>
        <taxon>Phasmatodea</taxon>
        <taxon>Timematodea</taxon>
        <taxon>Timematoidea</taxon>
        <taxon>Timematidae</taxon>
        <taxon>Timema</taxon>
    </lineage>
</organism>
<dbReference type="InterPro" id="IPR050951">
    <property type="entry name" value="Retrovirus_Pol_polyprotein"/>
</dbReference>
<feature type="region of interest" description="Disordered" evidence="1">
    <location>
        <begin position="434"/>
        <end position="498"/>
    </location>
</feature>
<name>A0A7R9D5G4_TIMPO</name>
<dbReference type="AlphaFoldDB" id="A0A7R9D5G4"/>
<accession>A0A7R9D5G4</accession>
<dbReference type="SUPFAM" id="SSF51556">
    <property type="entry name" value="Metallo-dependent hydrolases"/>
    <property type="match status" value="1"/>
</dbReference>
<feature type="compositionally biased region" description="Low complexity" evidence="1">
    <location>
        <begin position="455"/>
        <end position="478"/>
    </location>
</feature>
<reference evidence="2" key="1">
    <citation type="submission" date="2020-11" db="EMBL/GenBank/DDBJ databases">
        <authorList>
            <person name="Tran Van P."/>
        </authorList>
    </citation>
    <scope>NUCLEOTIDE SEQUENCE</scope>
</reference>
<dbReference type="EMBL" id="OD003055">
    <property type="protein sequence ID" value="CAD7406940.1"/>
    <property type="molecule type" value="Genomic_DNA"/>
</dbReference>
<dbReference type="InterPro" id="IPR032466">
    <property type="entry name" value="Metal_Hydrolase"/>
</dbReference>
<evidence type="ECO:0000313" key="2">
    <source>
        <dbReference type="EMBL" id="CAD7406940.1"/>
    </source>
</evidence>
<sequence>MSLILMQINLDNAAMNEDRRNASADNTNDVNALMWDWDFESSDSFFLNDVICSARMLTLNEIDTKLNSLETFSPCDFNRPKVVTIEQDEHPILPDLHSIHGKVYFFSDHIAVNAKKLLASGVTGPEGHPLSRPEEVEAEAVYRACVIAKQRPDESIVEYVAVLREMANFGTFTNLMLRDRLVQGIADETVQRKMLSKNEIKLDEAISMAVSTEAPAQHQHVMRSTSATSVGYQDQEAGRMERASNLSECPWANAICRFCKRLGHIERACRSKRHNDVKRRVQHPQTNHLAPMEPARSELDMAYQLFSMGSETIDNPPFHINMMLNGTKHHMEINSGAALTVISSVNYEKIWTSKPKLMSSDIQLCTWGTKQPLCILGRSMYSVSFKEGLGQTRHIYQLRKRYERTPQPEDASEGPSSQVKPARYLVKDLVTHQRARPLQQPLLPPMARGDHKQQPIENPQPQEQQPTENPQPQEQQPTALMVNTDQQPATPESWPLLRPRRQLHTSVYLRDYV</sequence>
<feature type="compositionally biased region" description="Low complexity" evidence="1">
    <location>
        <begin position="436"/>
        <end position="447"/>
    </location>
</feature>
<feature type="compositionally biased region" description="Polar residues" evidence="1">
    <location>
        <begin position="481"/>
        <end position="490"/>
    </location>
</feature>